<comment type="caution">
    <text evidence="2">The sequence shown here is derived from an EMBL/GenBank/DDBJ whole genome shotgun (WGS) entry which is preliminary data.</text>
</comment>
<dbReference type="Gene3D" id="3.30.70.1440">
    <property type="entry name" value="Multidrug efflux transporter AcrB pore domain"/>
    <property type="match status" value="1"/>
</dbReference>
<dbReference type="Gene3D" id="1.20.1640.10">
    <property type="entry name" value="Multidrug efflux transporter AcrB transmembrane domain"/>
    <property type="match status" value="2"/>
</dbReference>
<dbReference type="GO" id="GO:0042910">
    <property type="term" value="F:xenobiotic transmembrane transporter activity"/>
    <property type="evidence" value="ECO:0007669"/>
    <property type="project" value="TreeGrafter"/>
</dbReference>
<feature type="transmembrane region" description="Helical" evidence="1">
    <location>
        <begin position="981"/>
        <end position="1000"/>
    </location>
</feature>
<feature type="transmembrane region" description="Helical" evidence="1">
    <location>
        <begin position="429"/>
        <end position="455"/>
    </location>
</feature>
<feature type="transmembrane region" description="Helical" evidence="1">
    <location>
        <begin position="384"/>
        <end position="409"/>
    </location>
</feature>
<feature type="transmembrane region" description="Helical" evidence="1">
    <location>
        <begin position="467"/>
        <end position="488"/>
    </location>
</feature>
<dbReference type="SUPFAM" id="SSF82693">
    <property type="entry name" value="Multidrug efflux transporter AcrB pore domain, PN1, PN2, PC1 and PC2 subdomains"/>
    <property type="match status" value="3"/>
</dbReference>
<feature type="transmembrane region" description="Helical" evidence="1">
    <location>
        <begin position="883"/>
        <end position="902"/>
    </location>
</feature>
<feature type="transmembrane region" description="Helical" evidence="1">
    <location>
        <begin position="358"/>
        <end position="378"/>
    </location>
</feature>
<keyword evidence="1" id="KW-0812">Transmembrane</keyword>
<dbReference type="PRINTS" id="PR00702">
    <property type="entry name" value="ACRIFLAVINRP"/>
</dbReference>
<dbReference type="GO" id="GO:0005886">
    <property type="term" value="C:plasma membrane"/>
    <property type="evidence" value="ECO:0007669"/>
    <property type="project" value="TreeGrafter"/>
</dbReference>
<feature type="transmembrane region" description="Helical" evidence="1">
    <location>
        <begin position="909"/>
        <end position="929"/>
    </location>
</feature>
<name>A0A4R6TRC6_9BACI</name>
<dbReference type="SUPFAM" id="SSF82866">
    <property type="entry name" value="Multidrug efflux transporter AcrB transmembrane domain"/>
    <property type="match status" value="2"/>
</dbReference>
<dbReference type="Gene3D" id="3.30.70.1320">
    <property type="entry name" value="Multidrug efflux transporter AcrB pore domain like"/>
    <property type="match status" value="1"/>
</dbReference>
<organism evidence="2 3">
    <name type="scientific">Aureibacillus halotolerans</name>
    <dbReference type="NCBI Taxonomy" id="1508390"/>
    <lineage>
        <taxon>Bacteria</taxon>
        <taxon>Bacillati</taxon>
        <taxon>Bacillota</taxon>
        <taxon>Bacilli</taxon>
        <taxon>Bacillales</taxon>
        <taxon>Bacillaceae</taxon>
        <taxon>Aureibacillus</taxon>
    </lineage>
</organism>
<evidence type="ECO:0000256" key="1">
    <source>
        <dbReference type="SAM" id="Phobius"/>
    </source>
</evidence>
<evidence type="ECO:0000313" key="3">
    <source>
        <dbReference type="Proteomes" id="UP000295632"/>
    </source>
</evidence>
<reference evidence="2 3" key="1">
    <citation type="submission" date="2019-03" db="EMBL/GenBank/DDBJ databases">
        <title>Genomic Encyclopedia of Type Strains, Phase IV (KMG-IV): sequencing the most valuable type-strain genomes for metagenomic binning, comparative biology and taxonomic classification.</title>
        <authorList>
            <person name="Goeker M."/>
        </authorList>
    </citation>
    <scope>NUCLEOTIDE SEQUENCE [LARGE SCALE GENOMIC DNA]</scope>
    <source>
        <strain evidence="2 3">DSM 28697</strain>
    </source>
</reference>
<dbReference type="SUPFAM" id="SSF82714">
    <property type="entry name" value="Multidrug efflux transporter AcrB TolC docking domain, DN and DC subdomains"/>
    <property type="match status" value="2"/>
</dbReference>
<dbReference type="PANTHER" id="PTHR32063:SF0">
    <property type="entry name" value="SWARMING MOTILITY PROTEIN SWRC"/>
    <property type="match status" value="1"/>
</dbReference>
<keyword evidence="1" id="KW-1133">Transmembrane helix</keyword>
<dbReference type="AlphaFoldDB" id="A0A4R6TRC6"/>
<sequence length="1074" mass="115799">MKNLVAQSVKRPVGVIMIVMGIIALGIISLRSLPVNLYPDIELPIAVVATSYPGAAPQEVENLVSSPLEGQLSTIEGIDSVQSTSQSSSSLIILNFQSGTNLDNALISVRESVDTIKGSLPDGAQEPSVLRFDPQQIPIMNIGVLGGDLESMQLVAEDVVQPAFERTKGVGSASIDGGIIREIHLELNKAQLNRYGLTPSMVVQVLGSENASASGGVLERGGKELQIRIEGEFESLDDISNTLVPLPEGGNVTIEQIATLVDTYQDSSAITKVNGEPALVLSILKQSDANTVDVADAMYETIEDLQAELPEGVTLNMVVDSSTFIRDAIDSVINNIIIGGLLAMGVLLLFLKSVRATLVIGLSIPIAIVSTFALMYFTGATLNILTLGGLALGIGMMVDSSIVVLENIFSYKQRGNSIEKSAIEGGGELGSAVVATTTTSLVVFLPIIFVTGIAADLFAPLALTVSFSNFAAAIVALTLVPMLAAKLISNETKKKKRRWFKKRSATSEPTVEEEQDITPAGEAKPKKVFWFDRIMNWMIARYERMLKRSLKFRKTTLLVVFLMFIGSFALIPFIGGEFIPSSDQGQLSISVTTPDGSLLEETEAVTNQINEAILPYKDIVASNYLAIGGSGMFGVGSSSANTASYTIQLIPAAEREMTTDQLMAVLQEKTADIIGAEIDVSAVSAGLGTGAPIQIQVKGEEYDTLKDLSEQVTWVLEDIEGLHSIESSASASRPEMQINVDRKVAATYGLTYQDISSQVQLAFNGQTATFYREAGDEIDVKVILPEQDRTSIEDLQNTTIQTQSGSVIPLSAVAELEQVQGPISITRQDQERQINVSAAIEGNDLSGATQQITMALEQMSFPDGYSYQMGGQSTDMAESFTSLAFALVFSIFLVYAVMAIQFESFLHPFIIMFSMPTSIIGVLVGLFVTNTSLSVTAFIGFIMLAGIVVSNAIILVDYVNILRSREYERYDALIQSGKTRLRPILMTTIATILGMIPMALGIGEGSEAQAPLAIVIIFGLTFSTFFTLLLVPVMYTYLDDFAGFLRKFFKGQWRPRNPFRRRKKKTGEDPGVNA</sequence>
<feature type="transmembrane region" description="Helical" evidence="1">
    <location>
        <begin position="935"/>
        <end position="960"/>
    </location>
</feature>
<accession>A0A4R6TRC6</accession>
<dbReference type="InterPro" id="IPR001036">
    <property type="entry name" value="Acrflvin-R"/>
</dbReference>
<dbReference type="PANTHER" id="PTHR32063">
    <property type="match status" value="1"/>
</dbReference>
<dbReference type="EMBL" id="SNYJ01000020">
    <property type="protein sequence ID" value="TDQ36110.1"/>
    <property type="molecule type" value="Genomic_DNA"/>
</dbReference>
<gene>
    <name evidence="2" type="ORF">EV213_12041</name>
</gene>
<keyword evidence="3" id="KW-1185">Reference proteome</keyword>
<dbReference type="RefSeq" id="WP_279512776.1">
    <property type="nucleotide sequence ID" value="NZ_SNYJ01000020.1"/>
</dbReference>
<feature type="transmembrane region" description="Helical" evidence="1">
    <location>
        <begin position="12"/>
        <end position="30"/>
    </location>
</feature>
<dbReference type="InterPro" id="IPR027463">
    <property type="entry name" value="AcrB_DN_DC_subdom"/>
</dbReference>
<dbReference type="Gene3D" id="3.30.70.1430">
    <property type="entry name" value="Multidrug efflux transporter AcrB pore domain"/>
    <property type="match status" value="2"/>
</dbReference>
<feature type="transmembrane region" description="Helical" evidence="1">
    <location>
        <begin position="332"/>
        <end position="351"/>
    </location>
</feature>
<dbReference type="Pfam" id="PF00873">
    <property type="entry name" value="ACR_tran"/>
    <property type="match status" value="1"/>
</dbReference>
<evidence type="ECO:0000313" key="2">
    <source>
        <dbReference type="EMBL" id="TDQ36110.1"/>
    </source>
</evidence>
<feature type="transmembrane region" description="Helical" evidence="1">
    <location>
        <begin position="555"/>
        <end position="574"/>
    </location>
</feature>
<dbReference type="Gene3D" id="3.30.2090.10">
    <property type="entry name" value="Multidrug efflux transporter AcrB TolC docking domain, DN and DC subdomains"/>
    <property type="match status" value="2"/>
</dbReference>
<dbReference type="Proteomes" id="UP000295632">
    <property type="component" value="Unassembled WGS sequence"/>
</dbReference>
<protein>
    <submittedName>
        <fullName evidence="2">HAE1 family hydrophobic/amphiphilic exporter-1</fullName>
    </submittedName>
</protein>
<feature type="transmembrane region" description="Helical" evidence="1">
    <location>
        <begin position="1012"/>
        <end position="1038"/>
    </location>
</feature>
<keyword evidence="1" id="KW-0472">Membrane</keyword>
<proteinExistence type="predicted"/>